<evidence type="ECO:0000256" key="5">
    <source>
        <dbReference type="ARBA" id="ARBA00013950"/>
    </source>
</evidence>
<evidence type="ECO:0000256" key="10">
    <source>
        <dbReference type="PROSITE-ProRule" id="PRU00524"/>
    </source>
</evidence>
<accession>A0A0M5KZB4</accession>
<dbReference type="InterPro" id="IPR017938">
    <property type="entry name" value="Riboflavin_synthase-like_b-brl"/>
</dbReference>
<dbReference type="InterPro" id="IPR023366">
    <property type="entry name" value="ATP_synth_asu-like_sf"/>
</dbReference>
<evidence type="ECO:0000259" key="11">
    <source>
        <dbReference type="PROSITE" id="PS51177"/>
    </source>
</evidence>
<reference evidence="12 13" key="1">
    <citation type="journal article" date="2015" name="Genome Announc.">
        <title>Complete Genome Sequences for Two Strains of a Novel Fastidious, Partially Acid-Fast, Gram-Positive Corynebacterineae Bacterium, Derived from Human Clinical Samples.</title>
        <authorList>
            <person name="Nicholson A.C."/>
            <person name="Bell M."/>
            <person name="Humrighouse B.W."/>
            <person name="McQuiston J.R."/>
        </authorList>
    </citation>
    <scope>NUCLEOTIDE SEQUENCE [LARGE SCALE GENOMIC DNA]</scope>
    <source>
        <strain evidence="12 13">X1698</strain>
    </source>
</reference>
<dbReference type="AlphaFoldDB" id="A0A0M5KZB4"/>
<feature type="repeat" description="Lumazine-binding" evidence="10">
    <location>
        <begin position="1"/>
        <end position="100"/>
    </location>
</feature>
<dbReference type="Gene3D" id="2.40.30.20">
    <property type="match status" value="2"/>
</dbReference>
<evidence type="ECO:0000256" key="7">
    <source>
        <dbReference type="ARBA" id="ARBA00022679"/>
    </source>
</evidence>
<dbReference type="NCBIfam" id="NF009566">
    <property type="entry name" value="PRK13020.1"/>
    <property type="match status" value="1"/>
</dbReference>
<feature type="domain" description="Lumazine-binding" evidence="11">
    <location>
        <begin position="101"/>
        <end position="194"/>
    </location>
</feature>
<evidence type="ECO:0000313" key="13">
    <source>
        <dbReference type="Proteomes" id="UP000068137"/>
    </source>
</evidence>
<name>A0A0M5KZB4_9ACTN</name>
<dbReference type="PROSITE" id="PS51177">
    <property type="entry name" value="LUMAZINE_BIND"/>
    <property type="match status" value="2"/>
</dbReference>
<comment type="catalytic activity">
    <reaction evidence="1">
        <text>2 6,7-dimethyl-8-(1-D-ribityl)lumazine + H(+) = 5-amino-6-(D-ribitylamino)uracil + riboflavin</text>
        <dbReference type="Rhea" id="RHEA:20772"/>
        <dbReference type="ChEBI" id="CHEBI:15378"/>
        <dbReference type="ChEBI" id="CHEBI:15934"/>
        <dbReference type="ChEBI" id="CHEBI:57986"/>
        <dbReference type="ChEBI" id="CHEBI:58201"/>
        <dbReference type="EC" id="2.5.1.9"/>
    </reaction>
</comment>
<dbReference type="FunFam" id="2.40.30.20:FF:000003">
    <property type="entry name" value="Riboflavin synthase, alpha subunit"/>
    <property type="match status" value="1"/>
</dbReference>
<dbReference type="PATRIC" id="fig|1562462.4.peg.71"/>
<dbReference type="EMBL" id="CP012390">
    <property type="protein sequence ID" value="ALE18435.1"/>
    <property type="molecule type" value="Genomic_DNA"/>
</dbReference>
<dbReference type="NCBIfam" id="NF006767">
    <property type="entry name" value="PRK09289.1"/>
    <property type="match status" value="1"/>
</dbReference>
<dbReference type="STRING" id="1528099.AL705_00335"/>
<sequence length="198" mass="20872">MFTGIVEERGVFADAVECGTPDSPLQRVSIECSTVMDGTALGDSIAVNGVCLTVVDILSNGFAADVMHETLRLTTLGTLIPGSVVNLERAIAVGDRLGGHIVQGHVDTTAPISSINSERVVRISLSPDTLRFVAYKGSITLNGVSLTVSEVGDCWAEVSLIPETLARTTFGDAQVGDLVNVEVDAIAKYVDHLLTPYK</sequence>
<dbReference type="PIRSF" id="PIRSF000498">
    <property type="entry name" value="Riboflavin_syn_A"/>
    <property type="match status" value="1"/>
</dbReference>
<keyword evidence="7" id="KW-0808">Transferase</keyword>
<evidence type="ECO:0000313" key="12">
    <source>
        <dbReference type="EMBL" id="ALE18435.1"/>
    </source>
</evidence>
<dbReference type="SUPFAM" id="SSF63380">
    <property type="entry name" value="Riboflavin synthase domain-like"/>
    <property type="match status" value="2"/>
</dbReference>
<evidence type="ECO:0000256" key="9">
    <source>
        <dbReference type="NCBIfam" id="TIGR00187"/>
    </source>
</evidence>
<dbReference type="PANTHER" id="PTHR21098:SF12">
    <property type="entry name" value="RIBOFLAVIN SYNTHASE"/>
    <property type="match status" value="1"/>
</dbReference>
<comment type="function">
    <text evidence="2">Catalyzes the dismutation of two molecules of 6,7-dimethyl-8-ribityllumazine, resulting in the formation of riboflavin and 5-amino-6-(D-ribitylamino)uracil.</text>
</comment>
<dbReference type="Proteomes" id="UP000068137">
    <property type="component" value="Chromosome"/>
</dbReference>
<protein>
    <recommendedName>
        <fullName evidence="5 9">Riboflavin synthase</fullName>
        <ecNumber evidence="4 9">2.5.1.9</ecNumber>
    </recommendedName>
</protein>
<dbReference type="InterPro" id="IPR001783">
    <property type="entry name" value="Lumazine-bd"/>
</dbReference>
<dbReference type="PANTHER" id="PTHR21098">
    <property type="entry name" value="RIBOFLAVIN SYNTHASE ALPHA CHAIN"/>
    <property type="match status" value="1"/>
</dbReference>
<organism evidence="12 13">
    <name type="scientific">Lawsonella clevelandensis</name>
    <dbReference type="NCBI Taxonomy" id="1528099"/>
    <lineage>
        <taxon>Bacteria</taxon>
        <taxon>Bacillati</taxon>
        <taxon>Actinomycetota</taxon>
        <taxon>Actinomycetes</taxon>
        <taxon>Mycobacteriales</taxon>
        <taxon>Lawsonellaceae</taxon>
        <taxon>Lawsonella</taxon>
    </lineage>
</organism>
<dbReference type="NCBIfam" id="TIGR00187">
    <property type="entry name" value="ribE"/>
    <property type="match status" value="1"/>
</dbReference>
<evidence type="ECO:0000256" key="3">
    <source>
        <dbReference type="ARBA" id="ARBA00004887"/>
    </source>
</evidence>
<proteinExistence type="predicted"/>
<dbReference type="InterPro" id="IPR026017">
    <property type="entry name" value="Lumazine-bd_dom"/>
</dbReference>
<evidence type="ECO:0000256" key="2">
    <source>
        <dbReference type="ARBA" id="ARBA00002803"/>
    </source>
</evidence>
<dbReference type="OrthoDB" id="9788537at2"/>
<dbReference type="KEGG" id="cbq:AL705_00335"/>
<dbReference type="GO" id="GO:0009231">
    <property type="term" value="P:riboflavin biosynthetic process"/>
    <property type="evidence" value="ECO:0007669"/>
    <property type="project" value="UniProtKB-KW"/>
</dbReference>
<evidence type="ECO:0000256" key="4">
    <source>
        <dbReference type="ARBA" id="ARBA00012827"/>
    </source>
</evidence>
<evidence type="ECO:0000256" key="6">
    <source>
        <dbReference type="ARBA" id="ARBA00022619"/>
    </source>
</evidence>
<keyword evidence="6" id="KW-0686">Riboflavin biosynthesis</keyword>
<dbReference type="Pfam" id="PF00677">
    <property type="entry name" value="Lum_binding"/>
    <property type="match status" value="2"/>
</dbReference>
<dbReference type="RefSeq" id="WP_053961318.1">
    <property type="nucleotide sequence ID" value="NZ_CAJPTR010000002.1"/>
</dbReference>
<feature type="domain" description="Lumazine-binding" evidence="11">
    <location>
        <begin position="1"/>
        <end position="100"/>
    </location>
</feature>
<feature type="repeat" description="Lumazine-binding" evidence="10">
    <location>
        <begin position="101"/>
        <end position="194"/>
    </location>
</feature>
<dbReference type="GO" id="GO:0004746">
    <property type="term" value="F:riboflavin synthase activity"/>
    <property type="evidence" value="ECO:0007669"/>
    <property type="project" value="UniProtKB-UniRule"/>
</dbReference>
<evidence type="ECO:0000256" key="1">
    <source>
        <dbReference type="ARBA" id="ARBA00000968"/>
    </source>
</evidence>
<dbReference type="EC" id="2.5.1.9" evidence="4 9"/>
<comment type="pathway">
    <text evidence="3">Cofactor biosynthesis; riboflavin biosynthesis; riboflavin from 2-hydroxy-3-oxobutyl phosphate and 5-amino-6-(D-ribitylamino)uracil: step 2/2.</text>
</comment>
<dbReference type="CDD" id="cd00402">
    <property type="entry name" value="Riboflavin_synthase_like"/>
    <property type="match status" value="1"/>
</dbReference>
<evidence type="ECO:0000256" key="8">
    <source>
        <dbReference type="ARBA" id="ARBA00022737"/>
    </source>
</evidence>
<keyword evidence="8" id="KW-0677">Repeat</keyword>
<gene>
    <name evidence="12" type="ORF">AL705_00335</name>
</gene>